<evidence type="ECO:0000313" key="2">
    <source>
        <dbReference type="EMBL" id="BDZ39686.1"/>
    </source>
</evidence>
<sequence length="575" mass="59240">MTTTESTTGRGAILRSVIGIVLILAGGMLLPRPLTSLLVLLILVTALPALAAAVIALRLRRRAAGPRVVLVAATGVIASVVLAVLFAGVARVIPFVVAIAVVLGGVPPLLLHRLSGGAARAWSRSLGALACVAVGVSCWMWQDLTAVAAGFLTALGLICLGILAIVRAFRRARVAGARWRRSWVGVVRVIGAVTAAVVAVGLTAASFAVLAPTHRADDFYEFSGDIPSVPGTVVRTEPYDGEVPVGAAALRILYSSTYSDGHPALVSAVVEYPLTDAEDGSRTVLAWEHGTTGVAQECAPSLLDNALSEEAIPGIGRAIANGWVVVATDYPGQGTSGRYPYLIGEGEGRAALDAARAVVHIEDARASSEVLLWGHSQGGHAALWAGQIAESYAPELHVRGVAALSAAADPLTEARTVVSAGSAISSVATPYMLVPYADEYPDIEFSAVVHPAGTAIVDAMASRCAVDSTMLASVLSASAVAHDAPLFALDLESGPIAERLGRNIADGIVPAPLFLGQGVDDEVIPISMQRALAASLNEAGRDVEVREYEGRSHMGVVAAGSPLIDDLFAWAASLD</sequence>
<accession>A0ABM8FVL9</accession>
<dbReference type="Gene3D" id="1.10.260.130">
    <property type="match status" value="1"/>
</dbReference>
<dbReference type="InterPro" id="IPR029058">
    <property type="entry name" value="AB_hydrolase_fold"/>
</dbReference>
<name>A0ABM8FVL9_9MICO</name>
<feature type="transmembrane region" description="Helical" evidence="1">
    <location>
        <begin position="68"/>
        <end position="86"/>
    </location>
</feature>
<dbReference type="EMBL" id="AP027728">
    <property type="protein sequence ID" value="BDZ39686.1"/>
    <property type="molecule type" value="Genomic_DNA"/>
</dbReference>
<proteinExistence type="predicted"/>
<keyword evidence="1" id="KW-0472">Membrane</keyword>
<dbReference type="Proteomes" id="UP001321543">
    <property type="component" value="Chromosome"/>
</dbReference>
<evidence type="ECO:0000256" key="1">
    <source>
        <dbReference type="SAM" id="Phobius"/>
    </source>
</evidence>
<feature type="transmembrane region" description="Helical" evidence="1">
    <location>
        <begin position="123"/>
        <end position="142"/>
    </location>
</feature>
<dbReference type="Pfam" id="PF03583">
    <property type="entry name" value="LIP"/>
    <property type="match status" value="1"/>
</dbReference>
<organism evidence="2 3">
    <name type="scientific">Microbacterium suwonense</name>
    <dbReference type="NCBI Taxonomy" id="683047"/>
    <lineage>
        <taxon>Bacteria</taxon>
        <taxon>Bacillati</taxon>
        <taxon>Actinomycetota</taxon>
        <taxon>Actinomycetes</taxon>
        <taxon>Micrococcales</taxon>
        <taxon>Microbacteriaceae</taxon>
        <taxon>Microbacterium</taxon>
    </lineage>
</organism>
<feature type="transmembrane region" description="Helical" evidence="1">
    <location>
        <begin position="92"/>
        <end position="111"/>
    </location>
</feature>
<feature type="transmembrane region" description="Helical" evidence="1">
    <location>
        <begin position="12"/>
        <end position="30"/>
    </location>
</feature>
<dbReference type="PANTHER" id="PTHR34853:SF1">
    <property type="entry name" value="LIPASE 5"/>
    <property type="match status" value="1"/>
</dbReference>
<keyword evidence="1" id="KW-0812">Transmembrane</keyword>
<gene>
    <name evidence="2" type="ORF">GCM10025863_23000</name>
</gene>
<evidence type="ECO:0000313" key="3">
    <source>
        <dbReference type="Proteomes" id="UP001321543"/>
    </source>
</evidence>
<dbReference type="Gene3D" id="3.40.50.1820">
    <property type="entry name" value="alpha/beta hydrolase"/>
    <property type="match status" value="1"/>
</dbReference>
<dbReference type="InterPro" id="IPR005152">
    <property type="entry name" value="Lipase_secreted"/>
</dbReference>
<feature type="transmembrane region" description="Helical" evidence="1">
    <location>
        <begin position="148"/>
        <end position="169"/>
    </location>
</feature>
<keyword evidence="1" id="KW-1133">Transmembrane helix</keyword>
<evidence type="ECO:0008006" key="4">
    <source>
        <dbReference type="Google" id="ProtNLM"/>
    </source>
</evidence>
<keyword evidence="3" id="KW-1185">Reference proteome</keyword>
<feature type="transmembrane region" description="Helical" evidence="1">
    <location>
        <begin position="189"/>
        <end position="211"/>
    </location>
</feature>
<protein>
    <recommendedName>
        <fullName evidence="4">Lipase</fullName>
    </recommendedName>
</protein>
<reference evidence="3" key="1">
    <citation type="journal article" date="2019" name="Int. J. Syst. Evol. Microbiol.">
        <title>The Global Catalogue of Microorganisms (GCM) 10K type strain sequencing project: providing services to taxonomists for standard genome sequencing and annotation.</title>
        <authorList>
            <consortium name="The Broad Institute Genomics Platform"/>
            <consortium name="The Broad Institute Genome Sequencing Center for Infectious Disease"/>
            <person name="Wu L."/>
            <person name="Ma J."/>
        </authorList>
    </citation>
    <scope>NUCLEOTIDE SEQUENCE [LARGE SCALE GENOMIC DNA]</scope>
    <source>
        <strain evidence="3">NBRC 106310</strain>
    </source>
</reference>
<feature type="transmembrane region" description="Helical" evidence="1">
    <location>
        <begin position="36"/>
        <end position="56"/>
    </location>
</feature>
<dbReference type="PANTHER" id="PTHR34853">
    <property type="match status" value="1"/>
</dbReference>
<dbReference type="SUPFAM" id="SSF53474">
    <property type="entry name" value="alpha/beta-Hydrolases"/>
    <property type="match status" value="1"/>
</dbReference>